<reference evidence="3" key="1">
    <citation type="journal article" date="2019" name="Int. J. Syst. Evol. Microbiol.">
        <title>The Global Catalogue of Microorganisms (GCM) 10K type strain sequencing project: providing services to taxonomists for standard genome sequencing and annotation.</title>
        <authorList>
            <consortium name="The Broad Institute Genomics Platform"/>
            <consortium name="The Broad Institute Genome Sequencing Center for Infectious Disease"/>
            <person name="Wu L."/>
            <person name="Ma J."/>
        </authorList>
    </citation>
    <scope>NUCLEOTIDE SEQUENCE [LARGE SCALE GENOMIC DNA]</scope>
    <source>
        <strain evidence="3">KCTC 42424</strain>
    </source>
</reference>
<feature type="compositionally biased region" description="Low complexity" evidence="1">
    <location>
        <begin position="368"/>
        <end position="382"/>
    </location>
</feature>
<dbReference type="RefSeq" id="WP_376864308.1">
    <property type="nucleotide sequence ID" value="NZ_JBHRYB010000001.1"/>
</dbReference>
<keyword evidence="3" id="KW-1185">Reference proteome</keyword>
<accession>A0ABV7VP56</accession>
<sequence>MTHLPPVFPSPERCSDIRQFRDFPILAETRTRMRKQMQSSQVNFDALSKIVERDPALCLHLMINTVEQNPDCLSQITGAASCVSLLGMKELVSLIKQLPVVEADCDERALQLYRRALLVADMAGEFAAHWASQKGTSSVSSARWGTLLLSAPLWQWLINEELAQNWFYCLSQGQDLAASARHTFGDEQLSQWQQQAKQLHLPAMAVDCYRSETQLSAPQWRLLRHHDPRDLDNQRPLLHLLQQPCLTAWIATALAWHWHINPNSKLSQRWLAIAGHWSGKPAAMLLPGLRILQVNASHYHNDGTATGLALLLSPDTRLAENQRSYPLIQPAPGKLPQPESEPTKPGPGPGTGTATPGSVTPNSPSGAQNSAQSNDPDQNQNQDKPRQPDHLYLNKLVQQLQQEPDSFGDWHYLMRGVLKGVCRGIGLSGACITLLNKDKTLMKVFYTEGNAKLDPIRKLAVDLRKPSVFNKLLEKTASLQIAPANRDKFLRGLPASTLDIMPSQLVIMSIDAGHAPVGLVIAYNEHGEQSLSADEYRAFKNLCQTASRSLAMLRSNTADKRQ</sequence>
<comment type="caution">
    <text evidence="2">The sequence shown here is derived from an EMBL/GenBank/DDBJ whole genome shotgun (WGS) entry which is preliminary data.</text>
</comment>
<dbReference type="Gene3D" id="1.10.3210.10">
    <property type="entry name" value="Hypothetical protein af1432"/>
    <property type="match status" value="1"/>
</dbReference>
<evidence type="ECO:0000313" key="2">
    <source>
        <dbReference type="EMBL" id="MFC3678758.1"/>
    </source>
</evidence>
<organism evidence="2 3">
    <name type="scientific">Bacterioplanoides pacificum</name>
    <dbReference type="NCBI Taxonomy" id="1171596"/>
    <lineage>
        <taxon>Bacteria</taxon>
        <taxon>Pseudomonadati</taxon>
        <taxon>Pseudomonadota</taxon>
        <taxon>Gammaproteobacteria</taxon>
        <taxon>Oceanospirillales</taxon>
        <taxon>Oceanospirillaceae</taxon>
        <taxon>Bacterioplanoides</taxon>
    </lineage>
</organism>
<dbReference type="EMBL" id="JBHRYB010000001">
    <property type="protein sequence ID" value="MFC3678758.1"/>
    <property type="molecule type" value="Genomic_DNA"/>
</dbReference>
<proteinExistence type="predicted"/>
<protein>
    <submittedName>
        <fullName evidence="2">HDOD domain-containing protein</fullName>
    </submittedName>
</protein>
<dbReference type="Proteomes" id="UP001595722">
    <property type="component" value="Unassembled WGS sequence"/>
</dbReference>
<feature type="region of interest" description="Disordered" evidence="1">
    <location>
        <begin position="327"/>
        <end position="387"/>
    </location>
</feature>
<dbReference type="SUPFAM" id="SSF109604">
    <property type="entry name" value="HD-domain/PDEase-like"/>
    <property type="match status" value="1"/>
</dbReference>
<evidence type="ECO:0000313" key="3">
    <source>
        <dbReference type="Proteomes" id="UP001595722"/>
    </source>
</evidence>
<feature type="compositionally biased region" description="Low complexity" evidence="1">
    <location>
        <begin position="352"/>
        <end position="361"/>
    </location>
</feature>
<gene>
    <name evidence="2" type="ORF">ACFOMG_01365</name>
</gene>
<name>A0ABV7VP56_9GAMM</name>
<evidence type="ECO:0000256" key="1">
    <source>
        <dbReference type="SAM" id="MobiDB-lite"/>
    </source>
</evidence>